<keyword evidence="2" id="KW-1185">Reference proteome</keyword>
<reference evidence="1" key="1">
    <citation type="journal article" date="2020" name="Cell">
        <title>Large-Scale Comparative Analyses of Tick Genomes Elucidate Their Genetic Diversity and Vector Capacities.</title>
        <authorList>
            <consortium name="Tick Genome and Microbiome Consortium (TIGMIC)"/>
            <person name="Jia N."/>
            <person name="Wang J."/>
            <person name="Shi W."/>
            <person name="Du L."/>
            <person name="Sun Y."/>
            <person name="Zhan W."/>
            <person name="Jiang J.F."/>
            <person name="Wang Q."/>
            <person name="Zhang B."/>
            <person name="Ji P."/>
            <person name="Bell-Sakyi L."/>
            <person name="Cui X.M."/>
            <person name="Yuan T.T."/>
            <person name="Jiang B.G."/>
            <person name="Yang W.F."/>
            <person name="Lam T.T."/>
            <person name="Chang Q.C."/>
            <person name="Ding S.J."/>
            <person name="Wang X.J."/>
            <person name="Zhu J.G."/>
            <person name="Ruan X.D."/>
            <person name="Zhao L."/>
            <person name="Wei J.T."/>
            <person name="Ye R.Z."/>
            <person name="Que T.C."/>
            <person name="Du C.H."/>
            <person name="Zhou Y.H."/>
            <person name="Cheng J.X."/>
            <person name="Dai P.F."/>
            <person name="Guo W.B."/>
            <person name="Han X.H."/>
            <person name="Huang E.J."/>
            <person name="Li L.F."/>
            <person name="Wei W."/>
            <person name="Gao Y.C."/>
            <person name="Liu J.Z."/>
            <person name="Shao H.Z."/>
            <person name="Wang X."/>
            <person name="Wang C.C."/>
            <person name="Yang T.C."/>
            <person name="Huo Q.B."/>
            <person name="Li W."/>
            <person name="Chen H.Y."/>
            <person name="Chen S.E."/>
            <person name="Zhou L.G."/>
            <person name="Ni X.B."/>
            <person name="Tian J.H."/>
            <person name="Sheng Y."/>
            <person name="Liu T."/>
            <person name="Pan Y.S."/>
            <person name="Xia L.Y."/>
            <person name="Li J."/>
            <person name="Zhao F."/>
            <person name="Cao W.C."/>
        </authorList>
    </citation>
    <scope>NUCLEOTIDE SEQUENCE</scope>
    <source>
        <strain evidence="1">Rsan-2018</strain>
    </source>
</reference>
<evidence type="ECO:0000313" key="1">
    <source>
        <dbReference type="EMBL" id="KAH7957294.1"/>
    </source>
</evidence>
<name>A0A9D4PWW8_RHISA</name>
<sequence length="74" mass="7982">MQWLPSAKLVEVDVQFCYIEEGRCYAGLDEVGTGYFTRSKGGGLPGLLLHLPSGPPSGNSSVNVPKRIALLYLD</sequence>
<reference evidence="1" key="2">
    <citation type="submission" date="2021-09" db="EMBL/GenBank/DDBJ databases">
        <authorList>
            <person name="Jia N."/>
            <person name="Wang J."/>
            <person name="Shi W."/>
            <person name="Du L."/>
            <person name="Sun Y."/>
            <person name="Zhan W."/>
            <person name="Jiang J."/>
            <person name="Wang Q."/>
            <person name="Zhang B."/>
            <person name="Ji P."/>
            <person name="Sakyi L.B."/>
            <person name="Cui X."/>
            <person name="Yuan T."/>
            <person name="Jiang B."/>
            <person name="Yang W."/>
            <person name="Lam T.T.-Y."/>
            <person name="Chang Q."/>
            <person name="Ding S."/>
            <person name="Wang X."/>
            <person name="Zhu J."/>
            <person name="Ruan X."/>
            <person name="Zhao L."/>
            <person name="Wei J."/>
            <person name="Que T."/>
            <person name="Du C."/>
            <person name="Cheng J."/>
            <person name="Dai P."/>
            <person name="Han X."/>
            <person name="Huang E."/>
            <person name="Gao Y."/>
            <person name="Liu J."/>
            <person name="Shao H."/>
            <person name="Ye R."/>
            <person name="Li L."/>
            <person name="Wei W."/>
            <person name="Wang X."/>
            <person name="Wang C."/>
            <person name="Huo Q."/>
            <person name="Li W."/>
            <person name="Guo W."/>
            <person name="Chen H."/>
            <person name="Chen S."/>
            <person name="Zhou L."/>
            <person name="Zhou L."/>
            <person name="Ni X."/>
            <person name="Tian J."/>
            <person name="Zhou Y."/>
            <person name="Sheng Y."/>
            <person name="Liu T."/>
            <person name="Pan Y."/>
            <person name="Xia L."/>
            <person name="Li J."/>
            <person name="Zhao F."/>
            <person name="Cao W."/>
        </authorList>
    </citation>
    <scope>NUCLEOTIDE SEQUENCE</scope>
    <source>
        <strain evidence="1">Rsan-2018</strain>
        <tissue evidence="1">Larvae</tissue>
    </source>
</reference>
<accession>A0A9D4PWW8</accession>
<comment type="caution">
    <text evidence="1">The sequence shown here is derived from an EMBL/GenBank/DDBJ whole genome shotgun (WGS) entry which is preliminary data.</text>
</comment>
<dbReference type="EMBL" id="JABSTV010001250">
    <property type="protein sequence ID" value="KAH7957294.1"/>
    <property type="molecule type" value="Genomic_DNA"/>
</dbReference>
<dbReference type="AlphaFoldDB" id="A0A9D4PWW8"/>
<dbReference type="Proteomes" id="UP000821837">
    <property type="component" value="Unassembled WGS sequence"/>
</dbReference>
<organism evidence="1 2">
    <name type="scientific">Rhipicephalus sanguineus</name>
    <name type="common">Brown dog tick</name>
    <name type="synonym">Ixodes sanguineus</name>
    <dbReference type="NCBI Taxonomy" id="34632"/>
    <lineage>
        <taxon>Eukaryota</taxon>
        <taxon>Metazoa</taxon>
        <taxon>Ecdysozoa</taxon>
        <taxon>Arthropoda</taxon>
        <taxon>Chelicerata</taxon>
        <taxon>Arachnida</taxon>
        <taxon>Acari</taxon>
        <taxon>Parasitiformes</taxon>
        <taxon>Ixodida</taxon>
        <taxon>Ixodoidea</taxon>
        <taxon>Ixodidae</taxon>
        <taxon>Rhipicephalinae</taxon>
        <taxon>Rhipicephalus</taxon>
        <taxon>Rhipicephalus</taxon>
    </lineage>
</organism>
<proteinExistence type="predicted"/>
<evidence type="ECO:0000313" key="2">
    <source>
        <dbReference type="Proteomes" id="UP000821837"/>
    </source>
</evidence>
<protein>
    <submittedName>
        <fullName evidence="1">Uncharacterized protein</fullName>
    </submittedName>
</protein>
<gene>
    <name evidence="1" type="ORF">HPB52_017145</name>
</gene>